<proteinExistence type="predicted"/>
<dbReference type="STRING" id="1423781.FD06_GL000026"/>
<comment type="caution">
    <text evidence="1">The sequence shown here is derived from an EMBL/GenBank/DDBJ whole genome shotgun (WGS) entry which is preliminary data.</text>
</comment>
<dbReference type="EMBL" id="AYYQ01000001">
    <property type="protein sequence ID" value="KRM69861.1"/>
    <property type="molecule type" value="Genomic_DNA"/>
</dbReference>
<gene>
    <name evidence="1" type="ORF">FD06_GL000026</name>
</gene>
<accession>A0A0R2AT41</accession>
<dbReference type="OrthoDB" id="2249426at2"/>
<evidence type="ECO:0000313" key="1">
    <source>
        <dbReference type="EMBL" id="KRM69861.1"/>
    </source>
</evidence>
<protein>
    <recommendedName>
        <fullName evidence="3">N-acetyltransferase domain-containing protein</fullName>
    </recommendedName>
</protein>
<sequence length="124" mass="14632">MQSFEWLHPILTPTFKLDWLSNFKIKDVNLLQKQSNYQTSIEQSMDYVNATMQKIMQTENLVWGIQQRKNNQLVGIIKISNLNKKTTFIEFINDSLSQIEQEQILERISPLLKQLGCKNFKVIK</sequence>
<name>A0A0R2AT41_9LACO</name>
<dbReference type="PATRIC" id="fig|1423781.4.peg.28"/>
<organism evidence="1 2">
    <name type="scientific">Apilactobacillus ozensis DSM 23829 = JCM 17196</name>
    <dbReference type="NCBI Taxonomy" id="1423781"/>
    <lineage>
        <taxon>Bacteria</taxon>
        <taxon>Bacillati</taxon>
        <taxon>Bacillota</taxon>
        <taxon>Bacilli</taxon>
        <taxon>Lactobacillales</taxon>
        <taxon>Lactobacillaceae</taxon>
        <taxon>Apilactobacillus</taxon>
    </lineage>
</organism>
<reference evidence="1 2" key="1">
    <citation type="journal article" date="2015" name="Genome Announc.">
        <title>Expanding the biotechnology potential of lactobacilli through comparative genomics of 213 strains and associated genera.</title>
        <authorList>
            <person name="Sun Z."/>
            <person name="Harris H.M."/>
            <person name="McCann A."/>
            <person name="Guo C."/>
            <person name="Argimon S."/>
            <person name="Zhang W."/>
            <person name="Yang X."/>
            <person name="Jeffery I.B."/>
            <person name="Cooney J.C."/>
            <person name="Kagawa T.F."/>
            <person name="Liu W."/>
            <person name="Song Y."/>
            <person name="Salvetti E."/>
            <person name="Wrobel A."/>
            <person name="Rasinkangas P."/>
            <person name="Parkhill J."/>
            <person name="Rea M.C."/>
            <person name="O'Sullivan O."/>
            <person name="Ritari J."/>
            <person name="Douillard F.P."/>
            <person name="Paul Ross R."/>
            <person name="Yang R."/>
            <person name="Briner A.E."/>
            <person name="Felis G.E."/>
            <person name="de Vos W.M."/>
            <person name="Barrangou R."/>
            <person name="Klaenhammer T.R."/>
            <person name="Caufield P.W."/>
            <person name="Cui Y."/>
            <person name="Zhang H."/>
            <person name="O'Toole P.W."/>
        </authorList>
    </citation>
    <scope>NUCLEOTIDE SEQUENCE [LARGE SCALE GENOMIC DNA]</scope>
    <source>
        <strain evidence="1 2">DSM 23829</strain>
    </source>
</reference>
<dbReference type="AlphaFoldDB" id="A0A0R2AT41"/>
<evidence type="ECO:0000313" key="2">
    <source>
        <dbReference type="Proteomes" id="UP000052012"/>
    </source>
</evidence>
<dbReference type="RefSeq" id="WP_056965507.1">
    <property type="nucleotide sequence ID" value="NZ_AYYQ01000001.1"/>
</dbReference>
<evidence type="ECO:0008006" key="3">
    <source>
        <dbReference type="Google" id="ProtNLM"/>
    </source>
</evidence>
<keyword evidence="2" id="KW-1185">Reference proteome</keyword>
<dbReference type="Proteomes" id="UP000052012">
    <property type="component" value="Unassembled WGS sequence"/>
</dbReference>